<feature type="transmembrane region" description="Helical" evidence="8">
    <location>
        <begin position="110"/>
        <end position="129"/>
    </location>
</feature>
<evidence type="ECO:0000256" key="1">
    <source>
        <dbReference type="ARBA" id="ARBA00004651"/>
    </source>
</evidence>
<keyword evidence="5 8" id="KW-0812">Transmembrane</keyword>
<dbReference type="InterPro" id="IPR000522">
    <property type="entry name" value="ABC_transptr_permease_BtuC"/>
</dbReference>
<evidence type="ECO:0000256" key="4">
    <source>
        <dbReference type="ARBA" id="ARBA00022475"/>
    </source>
</evidence>
<feature type="transmembrane region" description="Helical" evidence="8">
    <location>
        <begin position="376"/>
        <end position="401"/>
    </location>
</feature>
<reference evidence="9 10" key="1">
    <citation type="submission" date="2022-10" db="EMBL/GenBank/DDBJ databases">
        <title>The complete genomes of actinobacterial strains from the NBC collection.</title>
        <authorList>
            <person name="Joergensen T.S."/>
            <person name="Alvarez Arevalo M."/>
            <person name="Sterndorff E.B."/>
            <person name="Faurdal D."/>
            <person name="Vuksanovic O."/>
            <person name="Mourched A.-S."/>
            <person name="Charusanti P."/>
            <person name="Shaw S."/>
            <person name="Blin K."/>
            <person name="Weber T."/>
        </authorList>
    </citation>
    <scope>NUCLEOTIDE SEQUENCE [LARGE SCALE GENOMIC DNA]</scope>
    <source>
        <strain evidence="9 10">NBC_00396</strain>
    </source>
</reference>
<feature type="transmembrane region" description="Helical" evidence="8">
    <location>
        <begin position="252"/>
        <end position="268"/>
    </location>
</feature>
<dbReference type="EMBL" id="CP107941">
    <property type="protein sequence ID" value="WUI85169.1"/>
    <property type="molecule type" value="Genomic_DNA"/>
</dbReference>
<keyword evidence="6 8" id="KW-1133">Transmembrane helix</keyword>
<dbReference type="InterPro" id="IPR037294">
    <property type="entry name" value="ABC_BtuC-like"/>
</dbReference>
<dbReference type="NCBIfam" id="NF007867">
    <property type="entry name" value="PRK10577.1-3"/>
    <property type="match status" value="1"/>
</dbReference>
<keyword evidence="4" id="KW-1003">Cell membrane</keyword>
<feature type="transmembrane region" description="Helical" evidence="8">
    <location>
        <begin position="481"/>
        <end position="500"/>
    </location>
</feature>
<evidence type="ECO:0000313" key="10">
    <source>
        <dbReference type="Proteomes" id="UP001346877"/>
    </source>
</evidence>
<feature type="transmembrane region" description="Helical" evidence="8">
    <location>
        <begin position="554"/>
        <end position="575"/>
    </location>
</feature>
<evidence type="ECO:0000256" key="7">
    <source>
        <dbReference type="ARBA" id="ARBA00023136"/>
    </source>
</evidence>
<evidence type="ECO:0000313" key="9">
    <source>
        <dbReference type="EMBL" id="WUI85169.1"/>
    </source>
</evidence>
<keyword evidence="10" id="KW-1185">Reference proteome</keyword>
<sequence>MLSAPPRPEPATRPAPGGRLAVPRVAAVFVAAILLLLVVGAVHLTQGTSTVGALDLLRLATGADDEAARVLLASRLPRLLAGLAIGVALGFAGAALQSIARNPLASPDTLAVNAGAHLAIVAVAAFGVSLPALPAGGLAFCGGLAAAGLVMAMSSGGQAGTTRLILAGSATALALGSVTTLLLLLFEQATIGLFAWGNGSLVQSDLTALTQLAPVLVGAVVVLMLLGHRLDILALGDDTATVLGLNVRRTRLTVMVLAVLLSAAAVTLTGPVGFVGLCAPVIVRLLAPVVPGVHRHRILLPLSGIAGVIIVLGSDVLLRAVMGGQAGVDIPTGVVTTLFGAAILIWLARRHRDAGPTRRPPGGHAAVRSAAFHRSVLTVTAVLTVGAVAVGMLAGDTWVLLGDVLNWLNGSTGPAYTFVLDQRWPRVAAAVLAGAALAVAGTTVQAVCRNPLAEPGILGITAGAGLGAVSLLTFVPLAGVWAVSGVAGLGAMLAFALVYGLAWRGGLSSDRLVLIGFGAWQGGMAVITYLVVAFDPWNTGKALTWLSGSTYGRMPTQVLPVLIALLVLTPAVLAARRELDLMALDDDTPRVLGVPLERTRLIALGAAALLTSTAVSAVGVIGFVGLVAPHAARALVGGRHSRVLPVAALLGAALVSIADTVGRTLIAPAQIPAGLVTAMIGAPYFVWLLWRSRAKTTNTR</sequence>
<dbReference type="Pfam" id="PF01032">
    <property type="entry name" value="FecCD"/>
    <property type="match status" value="2"/>
</dbReference>
<keyword evidence="3" id="KW-0813">Transport</keyword>
<organism evidence="9 10">
    <name type="scientific">Micromonospora zamorensis</name>
    <dbReference type="NCBI Taxonomy" id="709883"/>
    <lineage>
        <taxon>Bacteria</taxon>
        <taxon>Bacillati</taxon>
        <taxon>Actinomycetota</taxon>
        <taxon>Actinomycetes</taxon>
        <taxon>Micromonosporales</taxon>
        <taxon>Micromonosporaceae</taxon>
        <taxon>Micromonospora</taxon>
    </lineage>
</organism>
<comment type="subcellular location">
    <subcellularLocation>
        <location evidence="1">Cell membrane</location>
        <topology evidence="1">Multi-pass membrane protein</topology>
    </subcellularLocation>
</comment>
<dbReference type="SUPFAM" id="SSF81345">
    <property type="entry name" value="ABC transporter involved in vitamin B12 uptake, BtuC"/>
    <property type="match status" value="2"/>
</dbReference>
<accession>A0ABZ1PNX9</accession>
<feature type="transmembrane region" description="Helical" evidence="8">
    <location>
        <begin position="298"/>
        <end position="318"/>
    </location>
</feature>
<evidence type="ECO:0000256" key="5">
    <source>
        <dbReference type="ARBA" id="ARBA00022692"/>
    </source>
</evidence>
<feature type="transmembrane region" description="Helical" evidence="8">
    <location>
        <begin position="427"/>
        <end position="448"/>
    </location>
</feature>
<evidence type="ECO:0000256" key="6">
    <source>
        <dbReference type="ARBA" id="ARBA00022989"/>
    </source>
</evidence>
<feature type="transmembrane region" description="Helical" evidence="8">
    <location>
        <begin position="206"/>
        <end position="226"/>
    </location>
</feature>
<feature type="transmembrane region" description="Helical" evidence="8">
    <location>
        <begin position="512"/>
        <end position="534"/>
    </location>
</feature>
<feature type="transmembrane region" description="Helical" evidence="8">
    <location>
        <begin position="455"/>
        <end position="475"/>
    </location>
</feature>
<evidence type="ECO:0000256" key="8">
    <source>
        <dbReference type="SAM" id="Phobius"/>
    </source>
</evidence>
<dbReference type="PANTHER" id="PTHR30472:SF37">
    <property type="entry name" value="FE(3+) DICITRATE TRANSPORT SYSTEM PERMEASE PROTEIN FECD-RELATED"/>
    <property type="match status" value="1"/>
</dbReference>
<name>A0ABZ1PNX9_9ACTN</name>
<proteinExistence type="inferred from homology"/>
<evidence type="ECO:0000256" key="3">
    <source>
        <dbReference type="ARBA" id="ARBA00022448"/>
    </source>
</evidence>
<comment type="similarity">
    <text evidence="2">Belongs to the binding-protein-dependent transport system permease family. FecCD subfamily.</text>
</comment>
<dbReference type="PANTHER" id="PTHR30472">
    <property type="entry name" value="FERRIC ENTEROBACTIN TRANSPORT SYSTEM PERMEASE PROTEIN"/>
    <property type="match status" value="1"/>
</dbReference>
<gene>
    <name evidence="9" type="ORF">OG375_12915</name>
</gene>
<feature type="transmembrane region" description="Helical" evidence="8">
    <location>
        <begin position="330"/>
        <end position="348"/>
    </location>
</feature>
<feature type="transmembrane region" description="Helical" evidence="8">
    <location>
        <begin position="601"/>
        <end position="623"/>
    </location>
</feature>
<dbReference type="Gene3D" id="1.10.3470.10">
    <property type="entry name" value="ABC transporter involved in vitamin B12 uptake, BtuC"/>
    <property type="match status" value="2"/>
</dbReference>
<keyword evidence="7 8" id="KW-0472">Membrane</keyword>
<evidence type="ECO:0000256" key="2">
    <source>
        <dbReference type="ARBA" id="ARBA00007935"/>
    </source>
</evidence>
<feature type="transmembrane region" description="Helical" evidence="8">
    <location>
        <begin position="164"/>
        <end position="186"/>
    </location>
</feature>
<protein>
    <submittedName>
        <fullName evidence="9">Iron ABC transporter permease</fullName>
    </submittedName>
</protein>
<feature type="transmembrane region" description="Helical" evidence="8">
    <location>
        <begin position="79"/>
        <end position="98"/>
    </location>
</feature>
<dbReference type="CDD" id="cd06550">
    <property type="entry name" value="TM_ABC_iron-siderophores_like"/>
    <property type="match status" value="2"/>
</dbReference>
<feature type="transmembrane region" description="Helical" evidence="8">
    <location>
        <begin position="21"/>
        <end position="44"/>
    </location>
</feature>
<feature type="transmembrane region" description="Helical" evidence="8">
    <location>
        <begin position="673"/>
        <end position="690"/>
    </location>
</feature>
<feature type="transmembrane region" description="Helical" evidence="8">
    <location>
        <begin position="135"/>
        <end position="152"/>
    </location>
</feature>
<dbReference type="Proteomes" id="UP001346877">
    <property type="component" value="Chromosome"/>
</dbReference>